<organism evidence="2 3">
    <name type="scientific">Natranaerobius trueperi</name>
    <dbReference type="NCBI Taxonomy" id="759412"/>
    <lineage>
        <taxon>Bacteria</taxon>
        <taxon>Bacillati</taxon>
        <taxon>Bacillota</taxon>
        <taxon>Clostridia</taxon>
        <taxon>Natranaerobiales</taxon>
        <taxon>Natranaerobiaceae</taxon>
        <taxon>Natranaerobius</taxon>
    </lineage>
</organism>
<dbReference type="OrthoDB" id="9851672at2"/>
<dbReference type="Proteomes" id="UP000214588">
    <property type="component" value="Unassembled WGS sequence"/>
</dbReference>
<evidence type="ECO:0000313" key="3">
    <source>
        <dbReference type="Proteomes" id="UP000214588"/>
    </source>
</evidence>
<protein>
    <submittedName>
        <fullName evidence="2">Uncharacterized protein</fullName>
    </submittedName>
</protein>
<evidence type="ECO:0000256" key="1">
    <source>
        <dbReference type="SAM" id="Phobius"/>
    </source>
</evidence>
<dbReference type="RefSeq" id="WP_089024583.1">
    <property type="nucleotide sequence ID" value="NZ_NIQC01000048.1"/>
</dbReference>
<proteinExistence type="predicted"/>
<feature type="transmembrane region" description="Helical" evidence="1">
    <location>
        <begin position="285"/>
        <end position="303"/>
    </location>
</feature>
<keyword evidence="1" id="KW-1133">Transmembrane helix</keyword>
<dbReference type="EMBL" id="NIQC01000048">
    <property type="protein sequence ID" value="OWZ82710.1"/>
    <property type="molecule type" value="Genomic_DNA"/>
</dbReference>
<accession>A0A226BX48</accession>
<reference evidence="2 3" key="1">
    <citation type="submission" date="2017-06" db="EMBL/GenBank/DDBJ databases">
        <title>Draft Genome Sequence of Natranaerobius trueperi halophilic, alkalithermophilic bacteria from soda lakes.</title>
        <authorList>
            <person name="Zhao B."/>
        </authorList>
    </citation>
    <scope>NUCLEOTIDE SEQUENCE [LARGE SCALE GENOMIC DNA]</scope>
    <source>
        <strain evidence="2 3">DSM 18760</strain>
    </source>
</reference>
<evidence type="ECO:0000313" key="2">
    <source>
        <dbReference type="EMBL" id="OWZ82710.1"/>
    </source>
</evidence>
<feature type="transmembrane region" description="Helical" evidence="1">
    <location>
        <begin position="12"/>
        <end position="38"/>
    </location>
</feature>
<keyword evidence="1" id="KW-0472">Membrane</keyword>
<keyword evidence="3" id="KW-1185">Reference proteome</keyword>
<gene>
    <name evidence="2" type="ORF">CDO51_12640</name>
</gene>
<feature type="transmembrane region" description="Helical" evidence="1">
    <location>
        <begin position="201"/>
        <end position="225"/>
    </location>
</feature>
<comment type="caution">
    <text evidence="2">The sequence shown here is derived from an EMBL/GenBank/DDBJ whole genome shotgun (WGS) entry which is preliminary data.</text>
</comment>
<sequence>MRKLQELYVSNRVFKSVALVFGIFLFTSAYLSTLFFSLEDEFVLETSDEIDLYERLDMIYVLEKIDHNTNLPKKQQILNILLSEVDRVQIMEENSETLVPEVINYVRGDIDTLNLMLEVDTLEDELKNQLSDFNTFIKILEIQSPQEAEILMTLPDSTQKQLHDVIANSLINRIELPQQISMRYFISDYDIDTTLDSIKTYLGIANTILIISTVIAFITLLLLVLLGRLTGVLYAGIALIVTGGIIYLGSTWFMSELFVRLIPNVKSIDLITDFSKELWQSTLPFSYSYLGVGALAVLISRIFSKNKAR</sequence>
<keyword evidence="1" id="KW-0812">Transmembrane</keyword>
<dbReference type="AlphaFoldDB" id="A0A226BX48"/>
<feature type="transmembrane region" description="Helical" evidence="1">
    <location>
        <begin position="232"/>
        <end position="254"/>
    </location>
</feature>
<name>A0A226BX48_9FIRM</name>